<comment type="subcellular location">
    <subcellularLocation>
        <location evidence="1">Membrane</location>
        <topology evidence="1">Multi-pass membrane protein</topology>
    </subcellularLocation>
</comment>
<evidence type="ECO:0000313" key="8">
    <source>
        <dbReference type="EnsemblMetazoa" id="CLYHEMP013510.1"/>
    </source>
</evidence>
<protein>
    <recommendedName>
        <fullName evidence="7">MARVEL domain-containing protein</fullName>
    </recommendedName>
</protein>
<evidence type="ECO:0000256" key="4">
    <source>
        <dbReference type="ARBA" id="ARBA00023136"/>
    </source>
</evidence>
<evidence type="ECO:0000256" key="5">
    <source>
        <dbReference type="PROSITE-ProRule" id="PRU00581"/>
    </source>
</evidence>
<evidence type="ECO:0000256" key="3">
    <source>
        <dbReference type="ARBA" id="ARBA00022989"/>
    </source>
</evidence>
<dbReference type="RefSeq" id="XP_066933916.1">
    <property type="nucleotide sequence ID" value="XM_067077815.1"/>
</dbReference>
<dbReference type="InterPro" id="IPR050578">
    <property type="entry name" value="MARVEL-CKLF_proteins"/>
</dbReference>
<keyword evidence="2 5" id="KW-0812">Transmembrane</keyword>
<evidence type="ECO:0000313" key="9">
    <source>
        <dbReference type="Proteomes" id="UP000594262"/>
    </source>
</evidence>
<dbReference type="RefSeq" id="XP_066933915.1">
    <property type="nucleotide sequence ID" value="XM_067077814.1"/>
</dbReference>
<dbReference type="InterPro" id="IPR008253">
    <property type="entry name" value="Marvel"/>
</dbReference>
<feature type="domain" description="MARVEL" evidence="7">
    <location>
        <begin position="27"/>
        <end position="172"/>
    </location>
</feature>
<evidence type="ECO:0000259" key="7">
    <source>
        <dbReference type="PROSITE" id="PS51225"/>
    </source>
</evidence>
<proteinExistence type="predicted"/>
<dbReference type="OrthoDB" id="2309723at2759"/>
<sequence length="174" mass="19239">MSEAYDTGPPPAAAQSSDGGIRLNPGFIRTPPGLLLLINLVLLFLSWCIMAGWRGEVHWTVENDFEGGSGFYLATTLIPWFILLVVFVLMLFNIHKKIPINFPVTLMINCLLWAVLLFIASCVVADKARKWNVNGDACDFYSCNHLGAAAAFGFFSVVGLGAQAFLHFREWRSP</sequence>
<dbReference type="AlphaFoldDB" id="A0A7M5WVB9"/>
<name>A0A7M5WVB9_9CNID</name>
<reference evidence="8" key="1">
    <citation type="submission" date="2021-01" db="UniProtKB">
        <authorList>
            <consortium name="EnsemblMetazoa"/>
        </authorList>
    </citation>
    <scope>IDENTIFICATION</scope>
</reference>
<evidence type="ECO:0000256" key="2">
    <source>
        <dbReference type="ARBA" id="ARBA00022692"/>
    </source>
</evidence>
<dbReference type="GO" id="GO:0016020">
    <property type="term" value="C:membrane"/>
    <property type="evidence" value="ECO:0007669"/>
    <property type="project" value="UniProtKB-SubCell"/>
</dbReference>
<dbReference type="PROSITE" id="PS51225">
    <property type="entry name" value="MARVEL"/>
    <property type="match status" value="1"/>
</dbReference>
<evidence type="ECO:0000256" key="1">
    <source>
        <dbReference type="ARBA" id="ARBA00004141"/>
    </source>
</evidence>
<organism evidence="8 9">
    <name type="scientific">Clytia hemisphaerica</name>
    <dbReference type="NCBI Taxonomy" id="252671"/>
    <lineage>
        <taxon>Eukaryota</taxon>
        <taxon>Metazoa</taxon>
        <taxon>Cnidaria</taxon>
        <taxon>Hydrozoa</taxon>
        <taxon>Hydroidolina</taxon>
        <taxon>Leptothecata</taxon>
        <taxon>Obeliida</taxon>
        <taxon>Clytiidae</taxon>
        <taxon>Clytia</taxon>
    </lineage>
</organism>
<feature type="transmembrane region" description="Helical" evidence="6">
    <location>
        <begin position="146"/>
        <end position="168"/>
    </location>
</feature>
<dbReference type="Proteomes" id="UP000594262">
    <property type="component" value="Unplaced"/>
</dbReference>
<dbReference type="EnsemblMetazoa" id="CLYHEMT013510.1">
    <property type="protein sequence ID" value="CLYHEMP013510.1"/>
    <property type="gene ID" value="CLYHEMG013510"/>
</dbReference>
<accession>A0A7M5WVB9</accession>
<keyword evidence="9" id="KW-1185">Reference proteome</keyword>
<dbReference type="PANTHER" id="PTHR22776:SF49">
    <property type="entry name" value="MARVEL DOMAIN-CONTAINING PROTEIN"/>
    <property type="match status" value="1"/>
</dbReference>
<evidence type="ECO:0000256" key="6">
    <source>
        <dbReference type="SAM" id="Phobius"/>
    </source>
</evidence>
<dbReference type="GeneID" id="136821588"/>
<keyword evidence="3 6" id="KW-1133">Transmembrane helix</keyword>
<feature type="transmembrane region" description="Helical" evidence="6">
    <location>
        <begin position="73"/>
        <end position="94"/>
    </location>
</feature>
<dbReference type="Pfam" id="PF01284">
    <property type="entry name" value="MARVEL"/>
    <property type="match status" value="1"/>
</dbReference>
<dbReference type="PANTHER" id="PTHR22776">
    <property type="entry name" value="MARVEL-CONTAINING POTENTIAL LIPID RAFT-ASSOCIATED PROTEIN"/>
    <property type="match status" value="1"/>
</dbReference>
<feature type="transmembrane region" description="Helical" evidence="6">
    <location>
        <begin position="106"/>
        <end position="126"/>
    </location>
</feature>
<keyword evidence="4 5" id="KW-0472">Membrane</keyword>
<feature type="transmembrane region" description="Helical" evidence="6">
    <location>
        <begin position="34"/>
        <end position="53"/>
    </location>
</feature>